<reference evidence="2" key="1">
    <citation type="journal article" date="2014" name="Proc. Natl. Acad. Sci. U.S.A.">
        <title>Extensive sampling of basidiomycete genomes demonstrates inadequacy of the white-rot/brown-rot paradigm for wood decay fungi.</title>
        <authorList>
            <person name="Riley R."/>
            <person name="Salamov A.A."/>
            <person name="Brown D.W."/>
            <person name="Nagy L.G."/>
            <person name="Floudas D."/>
            <person name="Held B.W."/>
            <person name="Levasseur A."/>
            <person name="Lombard V."/>
            <person name="Morin E."/>
            <person name="Otillar R."/>
            <person name="Lindquist E.A."/>
            <person name="Sun H."/>
            <person name="LaButti K.M."/>
            <person name="Schmutz J."/>
            <person name="Jabbour D."/>
            <person name="Luo H."/>
            <person name="Baker S.E."/>
            <person name="Pisabarro A.G."/>
            <person name="Walton J.D."/>
            <person name="Blanchette R.A."/>
            <person name="Henrissat B."/>
            <person name="Martin F."/>
            <person name="Cullen D."/>
            <person name="Hibbett D.S."/>
            <person name="Grigoriev I.V."/>
        </authorList>
    </citation>
    <scope>NUCLEOTIDE SEQUENCE [LARGE SCALE GENOMIC DNA]</scope>
    <source>
        <strain evidence="2">CBS 339.88</strain>
    </source>
</reference>
<proteinExistence type="predicted"/>
<dbReference type="EMBL" id="KL142413">
    <property type="protein sequence ID" value="KDR67598.1"/>
    <property type="molecule type" value="Genomic_DNA"/>
</dbReference>
<accession>A0A067SLF5</accession>
<protein>
    <submittedName>
        <fullName evidence="1">Uncharacterized protein</fullName>
    </submittedName>
</protein>
<evidence type="ECO:0000313" key="2">
    <source>
        <dbReference type="Proteomes" id="UP000027222"/>
    </source>
</evidence>
<dbReference type="AlphaFoldDB" id="A0A067SLF5"/>
<name>A0A067SLF5_GALM3</name>
<dbReference type="Proteomes" id="UP000027222">
    <property type="component" value="Unassembled WGS sequence"/>
</dbReference>
<dbReference type="HOGENOM" id="CLU_987104_0_0_1"/>
<sequence length="282" mass="31736">MPREFINPTQKHSNSRGTQAEYERKLALLKFNVLIYTGQVFYEQDAFLIYHYHVPSLGYDSTHKAFNPWVPVKSELFICRIGSNNGVARAVSLQTVVDLFLAQEVSIERPVDGVLVVEGRLEFQVALLEGCGGQLLLNLSRTAACSLPQATDEWAWTRERSYGVSKRAAVGSTGRLGGWLVAAIRYIEKGVGDRGGEAYDSEDGQFASMILLYLEGIGKRGEEVRFVGHHMQRHRRRRRWGYPAVNCRAPCDHNSNGYTLMGIDDLRQRVLDTQDTLRKNGA</sequence>
<organism evidence="1 2">
    <name type="scientific">Galerina marginata (strain CBS 339.88)</name>
    <dbReference type="NCBI Taxonomy" id="685588"/>
    <lineage>
        <taxon>Eukaryota</taxon>
        <taxon>Fungi</taxon>
        <taxon>Dikarya</taxon>
        <taxon>Basidiomycota</taxon>
        <taxon>Agaricomycotina</taxon>
        <taxon>Agaricomycetes</taxon>
        <taxon>Agaricomycetidae</taxon>
        <taxon>Agaricales</taxon>
        <taxon>Agaricineae</taxon>
        <taxon>Strophariaceae</taxon>
        <taxon>Galerina</taxon>
    </lineage>
</organism>
<keyword evidence="2" id="KW-1185">Reference proteome</keyword>
<evidence type="ECO:0000313" key="1">
    <source>
        <dbReference type="EMBL" id="KDR67598.1"/>
    </source>
</evidence>
<gene>
    <name evidence="1" type="ORF">GALMADRAFT_216242</name>
</gene>